<dbReference type="Pfam" id="PF01890">
    <property type="entry name" value="CbiG_C"/>
    <property type="match status" value="1"/>
</dbReference>
<dbReference type="SUPFAM" id="SSF53790">
    <property type="entry name" value="Tetrapyrrole methylase"/>
    <property type="match status" value="1"/>
</dbReference>
<dbReference type="Gene3D" id="3.40.1010.10">
    <property type="entry name" value="Cobalt-precorrin-4 Transmethylase, Domain 1"/>
    <property type="match status" value="1"/>
</dbReference>
<dbReference type="Gene3D" id="3.40.50.11220">
    <property type="match status" value="1"/>
</dbReference>
<evidence type="ECO:0000313" key="10">
    <source>
        <dbReference type="Proteomes" id="UP000242415"/>
    </source>
</evidence>
<evidence type="ECO:0000259" key="6">
    <source>
        <dbReference type="Pfam" id="PF00590"/>
    </source>
</evidence>
<dbReference type="Pfam" id="PF00590">
    <property type="entry name" value="TP_methylase"/>
    <property type="match status" value="1"/>
</dbReference>
<dbReference type="Pfam" id="PF11760">
    <property type="entry name" value="CbiG_N"/>
    <property type="match status" value="1"/>
</dbReference>
<sequence length="568" mass="57961">MTKVIGLVAATAAGRAAADRLADAWPGRTRRYAGTVAEQLRAAWSDCGAIVCFLAVPATVRLAAPLLRDKDTDPGVVCVDEAGRYAVPVLGGHGGGANGLAAAVGEVLGAEPVVTTGTDAVGRTPLDSYGSELGFRLPDPTAVAAVTRAVLDGAALRVEADAVWPLPPLVTAAPAPYTLAVTDRADVAADLVYRPPSLVVGVGASRGAPADELDALIDAALADAALVPESVRALATADVKADEPGIVEVARRRGWPLLTYPAAELAAEAVPNPSEVVRAAVGTPSVAEAAALRAARAAGRAAALVVEKRAAAMSTVAVARLTPRGRLTVVGLGPGAADLRTPRATAALRRAAVVVGLDQYVDQIRPLLTAGTRVLASGLGAEEERARTAVTLATEGHAVALIGSGDAGVYAMASPALQVAGADVDVEVVPGVTAALAAAALLGAPLGHDHAYLSLSDLHTPWAVIADRLRACAEADLVVSLYNPRSRRRTAQFDEALAILGKHRPASTPVGVVRDATRPGERVVRTTLRALADDPSIVDMLSVVVVGSSRTATVAGRIVTPREYRWLP</sequence>
<comment type="pathway">
    <text evidence="1">Cofactor biosynthesis; adenosylcobalamin biosynthesis.</text>
</comment>
<gene>
    <name evidence="9" type="ORF">SAMN05444365_104156</name>
</gene>
<dbReference type="GO" id="GO:0009236">
    <property type="term" value="P:cobalamin biosynthetic process"/>
    <property type="evidence" value="ECO:0007669"/>
    <property type="project" value="UniProtKB-UniPathway"/>
</dbReference>
<organism evidence="9 10">
    <name type="scientific">Micromonospora pattaloongensis</name>
    <dbReference type="NCBI Taxonomy" id="405436"/>
    <lineage>
        <taxon>Bacteria</taxon>
        <taxon>Bacillati</taxon>
        <taxon>Actinomycetota</taxon>
        <taxon>Actinomycetes</taxon>
        <taxon>Micromonosporales</taxon>
        <taxon>Micromonosporaceae</taxon>
        <taxon>Micromonospora</taxon>
    </lineage>
</organism>
<evidence type="ECO:0000256" key="4">
    <source>
        <dbReference type="ARBA" id="ARBA00022679"/>
    </source>
</evidence>
<dbReference type="InterPro" id="IPR002750">
    <property type="entry name" value="CobE/GbiG_C"/>
</dbReference>
<dbReference type="UniPathway" id="UPA00148"/>
<evidence type="ECO:0000256" key="5">
    <source>
        <dbReference type="ARBA" id="ARBA00022691"/>
    </source>
</evidence>
<dbReference type="SUPFAM" id="SSF159664">
    <property type="entry name" value="CobE/GbiG C-terminal domain-like"/>
    <property type="match status" value="1"/>
</dbReference>
<dbReference type="InterPro" id="IPR000878">
    <property type="entry name" value="4pyrrol_Mease"/>
</dbReference>
<reference evidence="10" key="1">
    <citation type="submission" date="2016-10" db="EMBL/GenBank/DDBJ databases">
        <authorList>
            <person name="Varghese N."/>
            <person name="Submissions S."/>
        </authorList>
    </citation>
    <scope>NUCLEOTIDE SEQUENCE [LARGE SCALE GENOMIC DNA]</scope>
    <source>
        <strain evidence="10">DSM 45245</strain>
    </source>
</reference>
<dbReference type="GO" id="GO:0008168">
    <property type="term" value="F:methyltransferase activity"/>
    <property type="evidence" value="ECO:0007669"/>
    <property type="project" value="UniProtKB-KW"/>
</dbReference>
<dbReference type="InterPro" id="IPR036518">
    <property type="entry name" value="CobE/GbiG_C_sf"/>
</dbReference>
<dbReference type="PANTHER" id="PTHR47036">
    <property type="entry name" value="COBALT-FACTOR III C(17)-METHYLTRANSFERASE-RELATED"/>
    <property type="match status" value="1"/>
</dbReference>
<keyword evidence="3 9" id="KW-0489">Methyltransferase</keyword>
<evidence type="ECO:0000256" key="2">
    <source>
        <dbReference type="ARBA" id="ARBA00022573"/>
    </source>
</evidence>
<dbReference type="STRING" id="405436.SAMN05444365_104156"/>
<dbReference type="AlphaFoldDB" id="A0A1H3NTJ8"/>
<evidence type="ECO:0000259" key="8">
    <source>
        <dbReference type="Pfam" id="PF11760"/>
    </source>
</evidence>
<dbReference type="CDD" id="cd11646">
    <property type="entry name" value="Precorrin_3B_C17_MT"/>
    <property type="match status" value="1"/>
</dbReference>
<feature type="domain" description="CobE/GbiG C-terminal" evidence="7">
    <location>
        <begin position="198"/>
        <end position="319"/>
    </location>
</feature>
<feature type="domain" description="Cobalamin synthesis G N-terminal" evidence="8">
    <location>
        <begin position="39"/>
        <end position="119"/>
    </location>
</feature>
<dbReference type="Gene3D" id="3.30.420.180">
    <property type="entry name" value="CobE/GbiG C-terminal domain"/>
    <property type="match status" value="1"/>
</dbReference>
<dbReference type="InterPro" id="IPR014777">
    <property type="entry name" value="4pyrrole_Mease_sub1"/>
</dbReference>
<dbReference type="RefSeq" id="WP_245736619.1">
    <property type="nucleotide sequence ID" value="NZ_FNPH01000004.1"/>
</dbReference>
<accession>A0A1H3NTJ8</accession>
<dbReference type="SUPFAM" id="SSF159672">
    <property type="entry name" value="CbiG N-terminal domain-like"/>
    <property type="match status" value="1"/>
</dbReference>
<feature type="domain" description="Tetrapyrrole methylase" evidence="6">
    <location>
        <begin position="326"/>
        <end position="531"/>
    </location>
</feature>
<evidence type="ECO:0000256" key="3">
    <source>
        <dbReference type="ARBA" id="ARBA00022603"/>
    </source>
</evidence>
<evidence type="ECO:0000259" key="7">
    <source>
        <dbReference type="Pfam" id="PF01890"/>
    </source>
</evidence>
<dbReference type="GO" id="GO:0016787">
    <property type="term" value="F:hydrolase activity"/>
    <property type="evidence" value="ECO:0007669"/>
    <property type="project" value="UniProtKB-KW"/>
</dbReference>
<dbReference type="InterPro" id="IPR006363">
    <property type="entry name" value="Cbl_synth_CobJ/CibH_dom"/>
</dbReference>
<keyword evidence="5" id="KW-0949">S-adenosyl-L-methionine</keyword>
<keyword evidence="2" id="KW-0169">Cobalamin biosynthesis</keyword>
<dbReference type="InterPro" id="IPR014776">
    <property type="entry name" value="4pyrrole_Mease_sub2"/>
</dbReference>
<dbReference type="InterPro" id="IPR021744">
    <property type="entry name" value="CbiG_N"/>
</dbReference>
<dbReference type="EMBL" id="FNPH01000004">
    <property type="protein sequence ID" value="SDY92247.1"/>
    <property type="molecule type" value="Genomic_DNA"/>
</dbReference>
<dbReference type="PANTHER" id="PTHR47036:SF1">
    <property type="entry name" value="COBALT-FACTOR III C(17)-METHYLTRANSFERASE-RELATED"/>
    <property type="match status" value="1"/>
</dbReference>
<dbReference type="GO" id="GO:0032259">
    <property type="term" value="P:methylation"/>
    <property type="evidence" value="ECO:0007669"/>
    <property type="project" value="UniProtKB-KW"/>
</dbReference>
<evidence type="ECO:0000256" key="1">
    <source>
        <dbReference type="ARBA" id="ARBA00004953"/>
    </source>
</evidence>
<dbReference type="Proteomes" id="UP000242415">
    <property type="component" value="Unassembled WGS sequence"/>
</dbReference>
<dbReference type="NCBIfam" id="TIGR01466">
    <property type="entry name" value="cobJ_cbiH"/>
    <property type="match status" value="1"/>
</dbReference>
<keyword evidence="10" id="KW-1185">Reference proteome</keyword>
<keyword evidence="9" id="KW-0378">Hydrolase</keyword>
<dbReference type="InterPro" id="IPR051810">
    <property type="entry name" value="Precorrin_MeTrfase"/>
</dbReference>
<dbReference type="Gene3D" id="3.30.950.10">
    <property type="entry name" value="Methyltransferase, Cobalt-precorrin-4 Transmethylase, Domain 2"/>
    <property type="match status" value="1"/>
</dbReference>
<name>A0A1H3NTJ8_9ACTN</name>
<evidence type="ECO:0000313" key="9">
    <source>
        <dbReference type="EMBL" id="SDY92247.1"/>
    </source>
</evidence>
<protein>
    <submittedName>
        <fullName evidence="9">Cobalt-precorrin 5A hydrolase / precorrin-3B C17-methyltransferase</fullName>
    </submittedName>
</protein>
<keyword evidence="4 9" id="KW-0808">Transferase</keyword>
<dbReference type="InterPro" id="IPR035996">
    <property type="entry name" value="4pyrrol_Methylase_sf"/>
</dbReference>
<dbReference type="InterPro" id="IPR038029">
    <property type="entry name" value="GbiG_N_sf"/>
</dbReference>
<proteinExistence type="predicted"/>